<name>A0A0A9D060_ARUDO</name>
<organism evidence="1">
    <name type="scientific">Arundo donax</name>
    <name type="common">Giant reed</name>
    <name type="synonym">Donax arundinaceus</name>
    <dbReference type="NCBI Taxonomy" id="35708"/>
    <lineage>
        <taxon>Eukaryota</taxon>
        <taxon>Viridiplantae</taxon>
        <taxon>Streptophyta</taxon>
        <taxon>Embryophyta</taxon>
        <taxon>Tracheophyta</taxon>
        <taxon>Spermatophyta</taxon>
        <taxon>Magnoliopsida</taxon>
        <taxon>Liliopsida</taxon>
        <taxon>Poales</taxon>
        <taxon>Poaceae</taxon>
        <taxon>PACMAD clade</taxon>
        <taxon>Arundinoideae</taxon>
        <taxon>Arundineae</taxon>
        <taxon>Arundo</taxon>
    </lineage>
</organism>
<sequence>MAISSLGCREFRSSPFRCLHHHYEQ</sequence>
<protein>
    <submittedName>
        <fullName evidence="1">Zmm29</fullName>
    </submittedName>
</protein>
<dbReference type="EMBL" id="GBRH01215916">
    <property type="protein sequence ID" value="JAD81979.1"/>
    <property type="molecule type" value="Transcribed_RNA"/>
</dbReference>
<proteinExistence type="predicted"/>
<reference evidence="1" key="2">
    <citation type="journal article" date="2015" name="Data Brief">
        <title>Shoot transcriptome of the giant reed, Arundo donax.</title>
        <authorList>
            <person name="Barrero R.A."/>
            <person name="Guerrero F.D."/>
            <person name="Moolhuijzen P."/>
            <person name="Goolsby J.A."/>
            <person name="Tidwell J."/>
            <person name="Bellgard S.E."/>
            <person name="Bellgard M.I."/>
        </authorList>
    </citation>
    <scope>NUCLEOTIDE SEQUENCE</scope>
    <source>
        <tissue evidence="1">Shoot tissue taken approximately 20 cm above the soil surface</tissue>
    </source>
</reference>
<reference evidence="1" key="1">
    <citation type="submission" date="2014-09" db="EMBL/GenBank/DDBJ databases">
        <authorList>
            <person name="Magalhaes I.L.F."/>
            <person name="Oliveira U."/>
            <person name="Santos F.R."/>
            <person name="Vidigal T.H.D.A."/>
            <person name="Brescovit A.D."/>
            <person name="Santos A.J."/>
        </authorList>
    </citation>
    <scope>NUCLEOTIDE SEQUENCE</scope>
    <source>
        <tissue evidence="1">Shoot tissue taken approximately 20 cm above the soil surface</tissue>
    </source>
</reference>
<dbReference type="AlphaFoldDB" id="A0A0A9D060"/>
<evidence type="ECO:0000313" key="1">
    <source>
        <dbReference type="EMBL" id="JAD81979.1"/>
    </source>
</evidence>
<accession>A0A0A9D060</accession>